<reference evidence="2 3" key="1">
    <citation type="journal article" date="2017" name="Mol. Biol. Evol.">
        <title>The 4-celled Tetrabaena socialis nuclear genome reveals the essential components for genetic control of cell number at the origin of multicellularity in the volvocine lineage.</title>
        <authorList>
            <person name="Featherston J."/>
            <person name="Arakaki Y."/>
            <person name="Hanschen E.R."/>
            <person name="Ferris P.J."/>
            <person name="Michod R.E."/>
            <person name="Olson B.J.S.C."/>
            <person name="Nozaki H."/>
            <person name="Durand P.M."/>
        </authorList>
    </citation>
    <scope>NUCLEOTIDE SEQUENCE [LARGE SCALE GENOMIC DNA]</scope>
    <source>
        <strain evidence="2 3">NIES-571</strain>
    </source>
</reference>
<accession>A0A2J7ZFM6</accession>
<dbReference type="PROSITE" id="PS50297">
    <property type="entry name" value="ANK_REP_REGION"/>
    <property type="match status" value="1"/>
</dbReference>
<proteinExistence type="predicted"/>
<comment type="caution">
    <text evidence="2">The sequence shown here is derived from an EMBL/GenBank/DDBJ whole genome shotgun (WGS) entry which is preliminary data.</text>
</comment>
<feature type="repeat" description="ANK" evidence="1">
    <location>
        <begin position="37"/>
        <end position="69"/>
    </location>
</feature>
<feature type="non-terminal residue" evidence="2">
    <location>
        <position position="69"/>
    </location>
</feature>
<dbReference type="EMBL" id="PGGS01004179">
    <property type="protein sequence ID" value="PNG99081.1"/>
    <property type="molecule type" value="Genomic_DNA"/>
</dbReference>
<protein>
    <submittedName>
        <fullName evidence="2">Uncharacterized protein</fullName>
    </submittedName>
</protein>
<gene>
    <name evidence="2" type="ORF">TSOC_015147</name>
</gene>
<dbReference type="Proteomes" id="UP000236333">
    <property type="component" value="Unassembled WGS sequence"/>
</dbReference>
<dbReference type="Pfam" id="PF00023">
    <property type="entry name" value="Ank"/>
    <property type="match status" value="1"/>
</dbReference>
<dbReference type="Gene3D" id="1.25.40.20">
    <property type="entry name" value="Ankyrin repeat-containing domain"/>
    <property type="match status" value="1"/>
</dbReference>
<keyword evidence="3" id="KW-1185">Reference proteome</keyword>
<name>A0A2J7ZFM6_9CHLO</name>
<evidence type="ECO:0000256" key="1">
    <source>
        <dbReference type="PROSITE-ProRule" id="PRU00023"/>
    </source>
</evidence>
<dbReference type="SUPFAM" id="SSF48403">
    <property type="entry name" value="Ankyrin repeat"/>
    <property type="match status" value="1"/>
</dbReference>
<evidence type="ECO:0000313" key="3">
    <source>
        <dbReference type="Proteomes" id="UP000236333"/>
    </source>
</evidence>
<dbReference type="OrthoDB" id="194358at2759"/>
<dbReference type="PROSITE" id="PS50088">
    <property type="entry name" value="ANK_REPEAT"/>
    <property type="match status" value="1"/>
</dbReference>
<dbReference type="InterPro" id="IPR036770">
    <property type="entry name" value="Ankyrin_rpt-contain_sf"/>
</dbReference>
<sequence>MGCTLPPPPAPTAVGPAAAGWLKLGGRLFEGGGFKRDEWTPLHDAVKSGRMEMATALLKAGADVNAKCK</sequence>
<organism evidence="2 3">
    <name type="scientific">Tetrabaena socialis</name>
    <dbReference type="NCBI Taxonomy" id="47790"/>
    <lineage>
        <taxon>Eukaryota</taxon>
        <taxon>Viridiplantae</taxon>
        <taxon>Chlorophyta</taxon>
        <taxon>core chlorophytes</taxon>
        <taxon>Chlorophyceae</taxon>
        <taxon>CS clade</taxon>
        <taxon>Chlamydomonadales</taxon>
        <taxon>Tetrabaenaceae</taxon>
        <taxon>Tetrabaena</taxon>
    </lineage>
</organism>
<dbReference type="AlphaFoldDB" id="A0A2J7ZFM6"/>
<keyword evidence="1" id="KW-0040">ANK repeat</keyword>
<evidence type="ECO:0000313" key="2">
    <source>
        <dbReference type="EMBL" id="PNG99081.1"/>
    </source>
</evidence>
<dbReference type="InterPro" id="IPR002110">
    <property type="entry name" value="Ankyrin_rpt"/>
</dbReference>
<dbReference type="SMART" id="SM00248">
    <property type="entry name" value="ANK"/>
    <property type="match status" value="1"/>
</dbReference>